<dbReference type="AlphaFoldDB" id="A0A1G7J156"/>
<reference evidence="3" key="1">
    <citation type="submission" date="2016-10" db="EMBL/GenBank/DDBJ databases">
        <authorList>
            <person name="Varghese N."/>
            <person name="Submissions S."/>
        </authorList>
    </citation>
    <scope>NUCLEOTIDE SEQUENCE [LARGE SCALE GENOMIC DNA]</scope>
    <source>
        <strain evidence="3">DSM 10146</strain>
    </source>
</reference>
<feature type="signal peptide" evidence="1">
    <location>
        <begin position="1"/>
        <end position="27"/>
    </location>
</feature>
<evidence type="ECO:0000313" key="3">
    <source>
        <dbReference type="Proteomes" id="UP000198994"/>
    </source>
</evidence>
<keyword evidence="3" id="KW-1185">Reference proteome</keyword>
<accession>A0A1G7J156</accession>
<name>A0A1G7J156_9RHOB</name>
<keyword evidence="1" id="KW-0732">Signal</keyword>
<organism evidence="2 3">
    <name type="scientific">Salipiger thiooxidans</name>
    <dbReference type="NCBI Taxonomy" id="282683"/>
    <lineage>
        <taxon>Bacteria</taxon>
        <taxon>Pseudomonadati</taxon>
        <taxon>Pseudomonadota</taxon>
        <taxon>Alphaproteobacteria</taxon>
        <taxon>Rhodobacterales</taxon>
        <taxon>Roseobacteraceae</taxon>
        <taxon>Salipiger</taxon>
    </lineage>
</organism>
<sequence>MTNLRTLFLAGSLALGTMMALSATAVADVHNVVLAHGGNVDGST</sequence>
<gene>
    <name evidence="2" type="ORF">SAMN04488105_11434</name>
</gene>
<feature type="chain" id="PRO_5011591619" evidence="1">
    <location>
        <begin position="28"/>
        <end position="44"/>
    </location>
</feature>
<protein>
    <submittedName>
        <fullName evidence="2">Uncharacterized protein</fullName>
    </submittedName>
</protein>
<dbReference type="EMBL" id="FNAV01000014">
    <property type="protein sequence ID" value="SDF18598.1"/>
    <property type="molecule type" value="Genomic_DNA"/>
</dbReference>
<dbReference type="Proteomes" id="UP000198994">
    <property type="component" value="Unassembled WGS sequence"/>
</dbReference>
<evidence type="ECO:0000256" key="1">
    <source>
        <dbReference type="SAM" id="SignalP"/>
    </source>
</evidence>
<proteinExistence type="predicted"/>
<dbReference type="RefSeq" id="WP_278184716.1">
    <property type="nucleotide sequence ID" value="NZ_FNAV01000014.1"/>
</dbReference>
<evidence type="ECO:0000313" key="2">
    <source>
        <dbReference type="EMBL" id="SDF18598.1"/>
    </source>
</evidence>